<dbReference type="EMBL" id="SDMP01000020">
    <property type="protein sequence ID" value="RYQ85087.1"/>
    <property type="molecule type" value="Genomic_DNA"/>
</dbReference>
<sequence length="187" mass="21226">MPPSVVLRHYHRRLVVRASSSFKNHSFFLELGTSVPSHHLLPRALRHRHLHLVVVLEVPNPPIAASSLSWSLSALRLLNRSLESRSSTKKRILDFEGFDIEELPVLRTIFCNGDIQYLSELQKLKIHSCFRLEELIPVTDIGEDVLPKLQMLLPLQEISLKLTAKSTAKPSIILKFDGKIDGRGGHY</sequence>
<evidence type="ECO:0000313" key="2">
    <source>
        <dbReference type="Proteomes" id="UP000289738"/>
    </source>
</evidence>
<comment type="caution">
    <text evidence="1">The sequence shown here is derived from an EMBL/GenBank/DDBJ whole genome shotgun (WGS) entry which is preliminary data.</text>
</comment>
<evidence type="ECO:0000313" key="1">
    <source>
        <dbReference type="EMBL" id="RYQ85087.1"/>
    </source>
</evidence>
<organism evidence="1 2">
    <name type="scientific">Arachis hypogaea</name>
    <name type="common">Peanut</name>
    <dbReference type="NCBI Taxonomy" id="3818"/>
    <lineage>
        <taxon>Eukaryota</taxon>
        <taxon>Viridiplantae</taxon>
        <taxon>Streptophyta</taxon>
        <taxon>Embryophyta</taxon>
        <taxon>Tracheophyta</taxon>
        <taxon>Spermatophyta</taxon>
        <taxon>Magnoliopsida</taxon>
        <taxon>eudicotyledons</taxon>
        <taxon>Gunneridae</taxon>
        <taxon>Pentapetalae</taxon>
        <taxon>rosids</taxon>
        <taxon>fabids</taxon>
        <taxon>Fabales</taxon>
        <taxon>Fabaceae</taxon>
        <taxon>Papilionoideae</taxon>
        <taxon>50 kb inversion clade</taxon>
        <taxon>dalbergioids sensu lato</taxon>
        <taxon>Dalbergieae</taxon>
        <taxon>Pterocarpus clade</taxon>
        <taxon>Arachis</taxon>
    </lineage>
</organism>
<accession>A0A444X5X5</accession>
<evidence type="ECO:0008006" key="3">
    <source>
        <dbReference type="Google" id="ProtNLM"/>
    </source>
</evidence>
<protein>
    <recommendedName>
        <fullName evidence="3">Disease resistance protein</fullName>
    </recommendedName>
</protein>
<proteinExistence type="predicted"/>
<dbReference type="Proteomes" id="UP000289738">
    <property type="component" value="Chromosome B10"/>
</dbReference>
<name>A0A444X5X5_ARAHY</name>
<keyword evidence="2" id="KW-1185">Reference proteome</keyword>
<reference evidence="1 2" key="1">
    <citation type="submission" date="2019-01" db="EMBL/GenBank/DDBJ databases">
        <title>Sequencing of cultivated peanut Arachis hypogaea provides insights into genome evolution and oil improvement.</title>
        <authorList>
            <person name="Chen X."/>
        </authorList>
    </citation>
    <scope>NUCLEOTIDE SEQUENCE [LARGE SCALE GENOMIC DNA]</scope>
    <source>
        <strain evidence="2">cv. Fuhuasheng</strain>
        <tissue evidence="1">Leaves</tissue>
    </source>
</reference>
<gene>
    <name evidence="1" type="ORF">Ahy_B10g104598</name>
</gene>
<dbReference type="AlphaFoldDB" id="A0A444X5X5"/>